<evidence type="ECO:0000259" key="5">
    <source>
        <dbReference type="Pfam" id="PF00156"/>
    </source>
</evidence>
<dbReference type="NCBIfam" id="NF003549">
    <property type="entry name" value="PRK05205.1-5"/>
    <property type="match status" value="1"/>
</dbReference>
<evidence type="ECO:0000256" key="4">
    <source>
        <dbReference type="HAMAP-Rule" id="MF_01219"/>
    </source>
</evidence>
<evidence type="ECO:0000313" key="7">
    <source>
        <dbReference type="Proteomes" id="UP000005496"/>
    </source>
</evidence>
<keyword evidence="3 4" id="KW-0804">Transcription</keyword>
<dbReference type="EC" id="2.4.2.9" evidence="4"/>
<dbReference type="GO" id="GO:0004845">
    <property type="term" value="F:uracil phosphoribosyltransferase activity"/>
    <property type="evidence" value="ECO:0007669"/>
    <property type="project" value="UniProtKB-UniRule"/>
</dbReference>
<dbReference type="NCBIfam" id="NF003545">
    <property type="entry name" value="PRK05205.1-1"/>
    <property type="match status" value="1"/>
</dbReference>
<dbReference type="AlphaFoldDB" id="D6SM02"/>
<dbReference type="InterPro" id="IPR000836">
    <property type="entry name" value="PRTase_dom"/>
</dbReference>
<feature type="domain" description="Phosphoribosyltransferase" evidence="5">
    <location>
        <begin position="6"/>
        <end position="154"/>
    </location>
</feature>
<comment type="caution">
    <text evidence="6">The sequence shown here is derived from an EMBL/GenBank/DDBJ whole genome shotgun (WGS) entry which is preliminary data.</text>
</comment>
<sequence length="182" mass="20686">MVSRVILNAKQMQKTLERLASQVWEQTADTETPALIGIQRRGVDLAARMQKMLEEKTGQEIRLGKLDINLYRDDWTKMTSTPVINSTKIPFSVDGKTLILVDDVLYTGRTIRSALDALLDFGRPGCIKLLVLIDRGHRELPIHADFVGKKVNTSRKEQVDVVLRERDGDDRVMLQEAENELE</sequence>
<dbReference type="Pfam" id="PF00156">
    <property type="entry name" value="Pribosyltran"/>
    <property type="match status" value="1"/>
</dbReference>
<dbReference type="InterPro" id="IPR050137">
    <property type="entry name" value="PyrR_bifunctional"/>
</dbReference>
<accession>D6SM02</accession>
<dbReference type="HAMAP" id="MF_01219">
    <property type="entry name" value="PyrR"/>
    <property type="match status" value="1"/>
</dbReference>
<evidence type="ECO:0000313" key="6">
    <source>
        <dbReference type="EMBL" id="EFI35713.1"/>
    </source>
</evidence>
<dbReference type="Proteomes" id="UP000005496">
    <property type="component" value="Unassembled WGS sequence"/>
</dbReference>
<comment type="similarity">
    <text evidence="1 4">Belongs to the purine/pyrimidine phosphoribosyltransferase family. PyrR subfamily.</text>
</comment>
<dbReference type="FunFam" id="3.40.50.2020:FF:000020">
    <property type="entry name" value="Bifunctional protein PyrR"/>
    <property type="match status" value="1"/>
</dbReference>
<dbReference type="PANTHER" id="PTHR11608:SF0">
    <property type="entry name" value="BIFUNCTIONAL PROTEIN PYRR"/>
    <property type="match status" value="1"/>
</dbReference>
<evidence type="ECO:0000256" key="1">
    <source>
        <dbReference type="ARBA" id="ARBA00005565"/>
    </source>
</evidence>
<protein>
    <recommendedName>
        <fullName evidence="4">Bifunctional protein PyrR</fullName>
    </recommendedName>
    <domain>
        <recommendedName>
            <fullName evidence="4">Pyrimidine operon regulatory protein</fullName>
        </recommendedName>
    </domain>
    <domain>
        <recommendedName>
            <fullName evidence="4">Uracil phosphoribosyltransferase</fullName>
            <shortName evidence="4">UPRTase</shortName>
            <ecNumber evidence="4">2.4.2.9</ecNumber>
        </recommendedName>
    </domain>
</protein>
<dbReference type="Gene3D" id="3.40.50.2020">
    <property type="match status" value="1"/>
</dbReference>
<keyword evidence="7" id="KW-1185">Reference proteome</keyword>
<keyword evidence="4 6" id="KW-0328">Glycosyltransferase</keyword>
<evidence type="ECO:0000256" key="2">
    <source>
        <dbReference type="ARBA" id="ARBA00023015"/>
    </source>
</evidence>
<proteinExistence type="inferred from homology"/>
<reference evidence="6" key="1">
    <citation type="submission" date="2010-05" db="EMBL/GenBank/DDBJ databases">
        <title>The draft genome of Desulfonatronospira thiodismutans ASO3-1.</title>
        <authorList>
            <consortium name="US DOE Joint Genome Institute (JGI-PGF)"/>
            <person name="Lucas S."/>
            <person name="Copeland A."/>
            <person name="Lapidus A."/>
            <person name="Cheng J.-F."/>
            <person name="Bruce D."/>
            <person name="Goodwin L."/>
            <person name="Pitluck S."/>
            <person name="Chertkov O."/>
            <person name="Brettin T."/>
            <person name="Detter J.C."/>
            <person name="Han C."/>
            <person name="Land M.L."/>
            <person name="Hauser L."/>
            <person name="Kyrpides N."/>
            <person name="Mikhailova N."/>
            <person name="Muyzer G."/>
            <person name="Woyke T."/>
        </authorList>
    </citation>
    <scope>NUCLEOTIDE SEQUENCE [LARGE SCALE GENOMIC DNA]</scope>
    <source>
        <strain evidence="6">ASO3-1</strain>
    </source>
</reference>
<keyword evidence="2 4" id="KW-0805">Transcription regulation</keyword>
<comment type="function">
    <text evidence="4">Also displays a weak uracil phosphoribosyltransferase activity which is not physiologically significant.</text>
</comment>
<dbReference type="InterPro" id="IPR029057">
    <property type="entry name" value="PRTase-like"/>
</dbReference>
<feature type="short sequence motif" description="PRPP-binding" evidence="4">
    <location>
        <begin position="98"/>
        <end position="110"/>
    </location>
</feature>
<keyword evidence="4 6" id="KW-0808">Transferase</keyword>
<dbReference type="CDD" id="cd06223">
    <property type="entry name" value="PRTases_typeI"/>
    <property type="match status" value="1"/>
</dbReference>
<dbReference type="InterPro" id="IPR023050">
    <property type="entry name" value="PyrR"/>
</dbReference>
<comment type="catalytic activity">
    <reaction evidence="4">
        <text>UMP + diphosphate = 5-phospho-alpha-D-ribose 1-diphosphate + uracil</text>
        <dbReference type="Rhea" id="RHEA:13017"/>
        <dbReference type="ChEBI" id="CHEBI:17568"/>
        <dbReference type="ChEBI" id="CHEBI:33019"/>
        <dbReference type="ChEBI" id="CHEBI:57865"/>
        <dbReference type="ChEBI" id="CHEBI:58017"/>
        <dbReference type="EC" id="2.4.2.9"/>
    </reaction>
</comment>
<dbReference type="eggNOG" id="COG2065">
    <property type="taxonomic scope" value="Bacteria"/>
</dbReference>
<dbReference type="EMBL" id="ACJN02000001">
    <property type="protein sequence ID" value="EFI35713.1"/>
    <property type="molecule type" value="Genomic_DNA"/>
</dbReference>
<name>D6SM02_9BACT</name>
<comment type="function">
    <text evidence="4">Regulates the transcription of the pyrimidine nucleotide (pyr) operon in response to exogenous pyrimidines.</text>
</comment>
<dbReference type="SUPFAM" id="SSF53271">
    <property type="entry name" value="PRTase-like"/>
    <property type="match status" value="1"/>
</dbReference>
<gene>
    <name evidence="4" type="primary">pyrR</name>
    <name evidence="6" type="ORF">Dthio_PD3142</name>
</gene>
<dbReference type="PANTHER" id="PTHR11608">
    <property type="entry name" value="BIFUNCTIONAL PROTEIN PYRR"/>
    <property type="match status" value="1"/>
</dbReference>
<evidence type="ECO:0000256" key="3">
    <source>
        <dbReference type="ARBA" id="ARBA00023163"/>
    </source>
</evidence>
<dbReference type="GO" id="GO:0006355">
    <property type="term" value="P:regulation of DNA-templated transcription"/>
    <property type="evidence" value="ECO:0007669"/>
    <property type="project" value="UniProtKB-UniRule"/>
</dbReference>
<organism evidence="6 7">
    <name type="scientific">Desulfonatronospira thiodismutans ASO3-1</name>
    <dbReference type="NCBI Taxonomy" id="555779"/>
    <lineage>
        <taxon>Bacteria</taxon>
        <taxon>Pseudomonadati</taxon>
        <taxon>Thermodesulfobacteriota</taxon>
        <taxon>Desulfovibrionia</taxon>
        <taxon>Desulfovibrionales</taxon>
        <taxon>Desulfonatronovibrionaceae</taxon>
        <taxon>Desulfonatronospira</taxon>
    </lineage>
</organism>
<dbReference type="OrthoDB" id="9802227at2"/>
<dbReference type="RefSeq" id="WP_008868842.1">
    <property type="nucleotide sequence ID" value="NZ_ACJN02000001.1"/>
</dbReference>